<dbReference type="SUPFAM" id="SSF52172">
    <property type="entry name" value="CheY-like"/>
    <property type="match status" value="1"/>
</dbReference>
<dbReference type="PANTHER" id="PTHR44591:SF3">
    <property type="entry name" value="RESPONSE REGULATORY DOMAIN-CONTAINING PROTEIN"/>
    <property type="match status" value="1"/>
</dbReference>
<protein>
    <submittedName>
        <fullName evidence="4">Response regulator</fullName>
    </submittedName>
</protein>
<dbReference type="SMART" id="SM00448">
    <property type="entry name" value="REC"/>
    <property type="match status" value="1"/>
</dbReference>
<dbReference type="CDD" id="cd00156">
    <property type="entry name" value="REC"/>
    <property type="match status" value="1"/>
</dbReference>
<evidence type="ECO:0000259" key="3">
    <source>
        <dbReference type="PROSITE" id="PS50110"/>
    </source>
</evidence>
<evidence type="ECO:0000313" key="5">
    <source>
        <dbReference type="Proteomes" id="UP000028547"/>
    </source>
</evidence>
<feature type="domain" description="Response regulatory" evidence="3">
    <location>
        <begin position="2"/>
        <end position="118"/>
    </location>
</feature>
<keyword evidence="1 2" id="KW-0597">Phosphoprotein</keyword>
<evidence type="ECO:0000313" key="4">
    <source>
        <dbReference type="EMBL" id="KFA88526.1"/>
    </source>
</evidence>
<dbReference type="PROSITE" id="PS50110">
    <property type="entry name" value="RESPONSE_REGULATORY"/>
    <property type="match status" value="1"/>
</dbReference>
<dbReference type="EMBL" id="JPMI01000289">
    <property type="protein sequence ID" value="KFA88526.1"/>
    <property type="molecule type" value="Genomic_DNA"/>
</dbReference>
<dbReference type="GO" id="GO:0000160">
    <property type="term" value="P:phosphorelay signal transduction system"/>
    <property type="evidence" value="ECO:0007669"/>
    <property type="project" value="InterPro"/>
</dbReference>
<comment type="caution">
    <text evidence="4">The sequence shown here is derived from an EMBL/GenBank/DDBJ whole genome shotgun (WGS) entry which is preliminary data.</text>
</comment>
<dbReference type="InterPro" id="IPR011006">
    <property type="entry name" value="CheY-like_superfamily"/>
</dbReference>
<name>A0A084SJ91_9BACT</name>
<accession>A0A084SJ91</accession>
<dbReference type="InterPro" id="IPR001789">
    <property type="entry name" value="Sig_transdc_resp-reg_receiver"/>
</dbReference>
<organism evidence="4 5">
    <name type="scientific">Archangium violaceum Cb vi76</name>
    <dbReference type="NCBI Taxonomy" id="1406225"/>
    <lineage>
        <taxon>Bacteria</taxon>
        <taxon>Pseudomonadati</taxon>
        <taxon>Myxococcota</taxon>
        <taxon>Myxococcia</taxon>
        <taxon>Myxococcales</taxon>
        <taxon>Cystobacterineae</taxon>
        <taxon>Archangiaceae</taxon>
        <taxon>Archangium</taxon>
    </lineage>
</organism>
<reference evidence="4 5" key="1">
    <citation type="submission" date="2014-07" db="EMBL/GenBank/DDBJ databases">
        <title>Draft Genome Sequence of Gephyronic Acid Producer, Cystobacter violaceus Strain Cb vi76.</title>
        <authorList>
            <person name="Stevens D.C."/>
            <person name="Young J."/>
            <person name="Carmichael R."/>
            <person name="Tan J."/>
            <person name="Taylor R.E."/>
        </authorList>
    </citation>
    <scope>NUCLEOTIDE SEQUENCE [LARGE SCALE GENOMIC DNA]</scope>
    <source>
        <strain evidence="4 5">Cb vi76</strain>
    </source>
</reference>
<sequence length="118" mass="13241">MNILVVDDDVELCTLLSRFLEKHGYTVYSAADALQALDILERHDVGLVISDYRMPHMDGIQFTEMLKADPRHQGTSVILMTGNADGNVHDKGLRKGVAMTLEKPLDFNQLLNLVRFAE</sequence>
<dbReference type="InterPro" id="IPR050595">
    <property type="entry name" value="Bact_response_regulator"/>
</dbReference>
<proteinExistence type="predicted"/>
<evidence type="ECO:0000256" key="2">
    <source>
        <dbReference type="PROSITE-ProRule" id="PRU00169"/>
    </source>
</evidence>
<dbReference type="PANTHER" id="PTHR44591">
    <property type="entry name" value="STRESS RESPONSE REGULATOR PROTEIN 1"/>
    <property type="match status" value="1"/>
</dbReference>
<dbReference type="Proteomes" id="UP000028547">
    <property type="component" value="Unassembled WGS sequence"/>
</dbReference>
<gene>
    <name evidence="4" type="ORF">Q664_40350</name>
</gene>
<dbReference type="AlphaFoldDB" id="A0A084SJ91"/>
<feature type="modified residue" description="4-aspartylphosphate" evidence="2">
    <location>
        <position position="51"/>
    </location>
</feature>
<dbReference type="Pfam" id="PF00072">
    <property type="entry name" value="Response_reg"/>
    <property type="match status" value="1"/>
</dbReference>
<dbReference type="Gene3D" id="3.40.50.2300">
    <property type="match status" value="1"/>
</dbReference>
<evidence type="ECO:0000256" key="1">
    <source>
        <dbReference type="ARBA" id="ARBA00022553"/>
    </source>
</evidence>
<dbReference type="RefSeq" id="WP_043408217.1">
    <property type="nucleotide sequence ID" value="NZ_JPMI01000289.1"/>
</dbReference>